<sequence>MPLQNAGITYVVLSVSKFQLHTSRYRYHAIHNQIHWHIGPLSFALRSLFSIIYRSGAHRLRDPRHSWHPHAFLETVKQTYEQVFLRLTGESPALEQEAFMRMLLDQSTTLESGTMLFKLYEDLEVDASTPDALMAVHGGIKHLRVEYLKEHWPPSL</sequence>
<dbReference type="OrthoDB" id="2638305at2759"/>
<keyword evidence="2" id="KW-1185">Reference proteome</keyword>
<dbReference type="AlphaFoldDB" id="A0A1B7MX62"/>
<dbReference type="Proteomes" id="UP000092154">
    <property type="component" value="Unassembled WGS sequence"/>
</dbReference>
<reference evidence="1 2" key="1">
    <citation type="submission" date="2016-06" db="EMBL/GenBank/DDBJ databases">
        <title>Comparative genomics of the ectomycorrhizal sister species Rhizopogon vinicolor and Rhizopogon vesiculosus (Basidiomycota: Boletales) reveals a divergence of the mating type B locus.</title>
        <authorList>
            <consortium name="DOE Joint Genome Institute"/>
            <person name="Mujic A.B."/>
            <person name="Kuo A."/>
            <person name="Tritt A."/>
            <person name="Lipzen A."/>
            <person name="Chen C."/>
            <person name="Johnson J."/>
            <person name="Sharma A."/>
            <person name="Barry K."/>
            <person name="Grigoriev I.V."/>
            <person name="Spatafora J.W."/>
        </authorList>
    </citation>
    <scope>NUCLEOTIDE SEQUENCE [LARGE SCALE GENOMIC DNA]</scope>
    <source>
        <strain evidence="1 2">AM-OR11-026</strain>
    </source>
</reference>
<evidence type="ECO:0000313" key="1">
    <source>
        <dbReference type="EMBL" id="OAX37182.1"/>
    </source>
</evidence>
<gene>
    <name evidence="1" type="ORF">K503DRAFT_248969</name>
</gene>
<dbReference type="EMBL" id="KV448367">
    <property type="protein sequence ID" value="OAX37182.1"/>
    <property type="molecule type" value="Genomic_DNA"/>
</dbReference>
<dbReference type="InParanoid" id="A0A1B7MX62"/>
<name>A0A1B7MX62_9AGAM</name>
<evidence type="ECO:0000313" key="2">
    <source>
        <dbReference type="Proteomes" id="UP000092154"/>
    </source>
</evidence>
<protein>
    <submittedName>
        <fullName evidence="1">Uncharacterized protein</fullName>
    </submittedName>
</protein>
<accession>A0A1B7MX62</accession>
<proteinExistence type="predicted"/>
<organism evidence="1 2">
    <name type="scientific">Rhizopogon vinicolor AM-OR11-026</name>
    <dbReference type="NCBI Taxonomy" id="1314800"/>
    <lineage>
        <taxon>Eukaryota</taxon>
        <taxon>Fungi</taxon>
        <taxon>Dikarya</taxon>
        <taxon>Basidiomycota</taxon>
        <taxon>Agaricomycotina</taxon>
        <taxon>Agaricomycetes</taxon>
        <taxon>Agaricomycetidae</taxon>
        <taxon>Boletales</taxon>
        <taxon>Suillineae</taxon>
        <taxon>Rhizopogonaceae</taxon>
        <taxon>Rhizopogon</taxon>
    </lineage>
</organism>